<evidence type="ECO:0000313" key="1">
    <source>
        <dbReference type="EMBL" id="MBU5484064.1"/>
    </source>
</evidence>
<comment type="caution">
    <text evidence="1">The sequence shown here is derived from an EMBL/GenBank/DDBJ whole genome shotgun (WGS) entry which is preliminary data.</text>
</comment>
<sequence length="242" mass="28055">MVKQKFKSLGKNYLGENMLYSEAENDKVYDEIASTLIEEIHENELSLSNGKKLLKEIYEIYDEGNRQFEKYASCKKGCGHCCCLYVDCSPIEAELIREYVQANFSQDEINLLKNKINEVVPIMPTTLDMEENNEHALHYLNKKLPCIFLSEEKTCTIYPVRPFNCRKFLTITSPEECILGEHVVKLNPSINNIGILSINSLSMNVTRFRRLVVQNEQDYKSLFKGIPLWFKNGFEDIDRSVE</sequence>
<dbReference type="InterPro" id="IPR005358">
    <property type="entry name" value="Puta_zinc/iron-chelating_dom"/>
</dbReference>
<dbReference type="RefSeq" id="WP_216438558.1">
    <property type="nucleotide sequence ID" value="NZ_JAHLQF010000002.1"/>
</dbReference>
<dbReference type="Proteomes" id="UP000726170">
    <property type="component" value="Unassembled WGS sequence"/>
</dbReference>
<accession>A0ABS6EFU1</accession>
<dbReference type="Pfam" id="PF03692">
    <property type="entry name" value="CxxCxxCC"/>
    <property type="match status" value="1"/>
</dbReference>
<evidence type="ECO:0000313" key="2">
    <source>
        <dbReference type="Proteomes" id="UP000726170"/>
    </source>
</evidence>
<proteinExistence type="predicted"/>
<dbReference type="EMBL" id="JAHLQF010000002">
    <property type="protein sequence ID" value="MBU5484064.1"/>
    <property type="molecule type" value="Genomic_DNA"/>
</dbReference>
<name>A0ABS6EFU1_9CLOT</name>
<gene>
    <name evidence="1" type="ORF">KQI86_06950</name>
</gene>
<keyword evidence="2" id="KW-1185">Reference proteome</keyword>
<protein>
    <submittedName>
        <fullName evidence="1">YkgJ family cysteine cluster protein</fullName>
    </submittedName>
</protein>
<reference evidence="1 2" key="1">
    <citation type="submission" date="2021-06" db="EMBL/GenBank/DDBJ databases">
        <authorList>
            <person name="Sun Q."/>
            <person name="Li D."/>
        </authorList>
    </citation>
    <scope>NUCLEOTIDE SEQUENCE [LARGE SCALE GENOMIC DNA]</scope>
    <source>
        <strain evidence="1 2">MSJ-11</strain>
    </source>
</reference>
<organism evidence="1 2">
    <name type="scientific">Clostridium mobile</name>
    <dbReference type="NCBI Taxonomy" id="2841512"/>
    <lineage>
        <taxon>Bacteria</taxon>
        <taxon>Bacillati</taxon>
        <taxon>Bacillota</taxon>
        <taxon>Clostridia</taxon>
        <taxon>Eubacteriales</taxon>
        <taxon>Clostridiaceae</taxon>
        <taxon>Clostridium</taxon>
    </lineage>
</organism>